<feature type="domain" description="Phosphate acetyl/butaryl transferase" evidence="4">
    <location>
        <begin position="31"/>
        <end position="329"/>
    </location>
</feature>
<dbReference type="InterPro" id="IPR042112">
    <property type="entry name" value="P_AcTrfase_dom2"/>
</dbReference>
<keyword evidence="3" id="KW-0012">Acyltransferase</keyword>
<dbReference type="InterPro" id="IPR050500">
    <property type="entry name" value="Phos_Acetyltrans/Butyryltrans"/>
</dbReference>
<dbReference type="InterPro" id="IPR002505">
    <property type="entry name" value="PTA_PTB"/>
</dbReference>
<proteinExistence type="inferred from homology"/>
<comment type="caution">
    <text evidence="5">The sequence shown here is derived from an EMBL/GenBank/DDBJ whole genome shotgun (WGS) entry which is preliminary data.</text>
</comment>
<dbReference type="RefSeq" id="WP_345466620.1">
    <property type="nucleotide sequence ID" value="NZ_BAABLK010000016.1"/>
</dbReference>
<dbReference type="Gene3D" id="3.40.50.10750">
    <property type="entry name" value="Isocitrate/Isopropylmalate dehydrogenase-like"/>
    <property type="match status" value="1"/>
</dbReference>
<dbReference type="PANTHER" id="PTHR43356:SF1">
    <property type="entry name" value="PHOSPHATE ACETYLTRANSFERASE EUTD"/>
    <property type="match status" value="1"/>
</dbReference>
<evidence type="ECO:0000256" key="2">
    <source>
        <dbReference type="ARBA" id="ARBA00022679"/>
    </source>
</evidence>
<gene>
    <name evidence="5" type="primary">pta</name>
    <name evidence="5" type="ORF">GCM10025778_08760</name>
</gene>
<evidence type="ECO:0000313" key="5">
    <source>
        <dbReference type="EMBL" id="GAA5226345.1"/>
    </source>
</evidence>
<evidence type="ECO:0000256" key="1">
    <source>
        <dbReference type="ARBA" id="ARBA00005656"/>
    </source>
</evidence>
<dbReference type="NCBIfam" id="NF007233">
    <property type="entry name" value="PRK09653.1"/>
    <property type="match status" value="1"/>
</dbReference>
<keyword evidence="2" id="KW-0808">Transferase</keyword>
<reference evidence="6" key="1">
    <citation type="journal article" date="2019" name="Int. J. Syst. Evol. Microbiol.">
        <title>The Global Catalogue of Microorganisms (GCM) 10K type strain sequencing project: providing services to taxonomists for standard genome sequencing and annotation.</title>
        <authorList>
            <consortium name="The Broad Institute Genomics Platform"/>
            <consortium name="The Broad Institute Genome Sequencing Center for Infectious Disease"/>
            <person name="Wu L."/>
            <person name="Ma J."/>
        </authorList>
    </citation>
    <scope>NUCLEOTIDE SEQUENCE [LARGE SCALE GENOMIC DNA]</scope>
    <source>
        <strain evidence="6">JCM 18952</strain>
    </source>
</reference>
<keyword evidence="6" id="KW-1185">Reference proteome</keyword>
<dbReference type="EMBL" id="BAABLK010000016">
    <property type="protein sequence ID" value="GAA5226345.1"/>
    <property type="molecule type" value="Genomic_DNA"/>
</dbReference>
<accession>A0ABP9TMX7</accession>
<evidence type="ECO:0000259" key="4">
    <source>
        <dbReference type="Pfam" id="PF01515"/>
    </source>
</evidence>
<organism evidence="5 6">
    <name type="scientific">Paeniglutamicibacter antarcticus</name>
    <dbReference type="NCBI Taxonomy" id="494023"/>
    <lineage>
        <taxon>Bacteria</taxon>
        <taxon>Bacillati</taxon>
        <taxon>Actinomycetota</taxon>
        <taxon>Actinomycetes</taxon>
        <taxon>Micrococcales</taxon>
        <taxon>Micrococcaceae</taxon>
        <taxon>Paeniglutamicibacter</taxon>
    </lineage>
</organism>
<dbReference type="Gene3D" id="3.40.50.10950">
    <property type="match status" value="1"/>
</dbReference>
<comment type="similarity">
    <text evidence="1">Belongs to the phosphate acetyltransferase and butyryltransferase family.</text>
</comment>
<name>A0ABP9TMX7_9MICC</name>
<dbReference type="Pfam" id="PF01515">
    <property type="entry name" value="PTA_PTB"/>
    <property type="match status" value="1"/>
</dbReference>
<dbReference type="InterPro" id="IPR012147">
    <property type="entry name" value="P_Ac_Bu_trans"/>
</dbReference>
<dbReference type="Proteomes" id="UP001501257">
    <property type="component" value="Unassembled WGS sequence"/>
</dbReference>
<evidence type="ECO:0000256" key="3">
    <source>
        <dbReference type="ARBA" id="ARBA00023315"/>
    </source>
</evidence>
<dbReference type="PANTHER" id="PTHR43356">
    <property type="entry name" value="PHOSPHATE ACETYLTRANSFERASE"/>
    <property type="match status" value="1"/>
</dbReference>
<dbReference type="PIRSF" id="PIRSF000428">
    <property type="entry name" value="P_Ac_trans"/>
    <property type="match status" value="1"/>
</dbReference>
<dbReference type="SUPFAM" id="SSF53659">
    <property type="entry name" value="Isocitrate/Isopropylmalate dehydrogenase-like"/>
    <property type="match status" value="1"/>
</dbReference>
<protein>
    <submittedName>
        <fullName evidence="5">Phosphate acetyltransferase</fullName>
    </submittedName>
</protein>
<sequence length="337" mass="34369">MTIAPVRPQGVDENMLARFMAQHVPGVGGPLVLADGQDERAIAAAGLLGEFGLETILVGERERIAAIALTAGVTLTDSTTVMGVEELRAGPAGIHLAGAIEALDPAKTAGWMDDPLFLAVAAVPAGLASAVVAGATRPTSDVLRAALRVVGTPQTGGTISSSFLMRLSDGRYMGYGDCAVIPVPDSTQLAHIAIATAHTFATLTGQEPAVAMLSFSTAGSAEHETISTVRTATALARAVDPTLMIDGELQFDAALVASVAESKAPDSMVAGHANVFIFPNLAAGNIGYKITQRLAGAQAYGPILQGLAAPINDLSRGASVADIVNVSLISMLQSHQT</sequence>
<evidence type="ECO:0000313" key="6">
    <source>
        <dbReference type="Proteomes" id="UP001501257"/>
    </source>
</evidence>
<dbReference type="InterPro" id="IPR042113">
    <property type="entry name" value="P_AcTrfase_dom1"/>
</dbReference>